<dbReference type="AlphaFoldDB" id="A0A6J2VQW6"/>
<protein>
    <submittedName>
        <fullName evidence="3">Protein ATP6V1FNB</fullName>
    </submittedName>
</protein>
<feature type="domain" description="Sperm microtubule inner protein 1 C-terminal" evidence="1">
    <location>
        <begin position="66"/>
        <end position="171"/>
    </location>
</feature>
<name>A0A6J2VQW6_CHACN</name>
<dbReference type="InParanoid" id="A0A6J2VQW6"/>
<evidence type="ECO:0000313" key="3">
    <source>
        <dbReference type="RefSeq" id="XP_030634139.1"/>
    </source>
</evidence>
<gene>
    <name evidence="3" type="primary">LOC115815322</name>
</gene>
<dbReference type="PANTHER" id="PTHR35826:SF5">
    <property type="entry name" value="GENE 45521-RELATED"/>
    <property type="match status" value="1"/>
</dbReference>
<accession>A0A6J2VQW6</accession>
<sequence>MRSLLTTQNQNCYKELIMKEAYTRLAWKMKYSQDYPSTFVIRRSKTLGPPKLSTCTKTILPPVVNNQEKKKAATVVIERSLSDAPLMRPVSPETKQALYQGFSKEGKGRRLYLHKRDQKGPEEKYDYPLLSSWEYGWRLGDYEHDYKSPSNGRSQIVKSTFYARNGIFNIPSATDQLG</sequence>
<dbReference type="InterPro" id="IPR054323">
    <property type="entry name" value="SPMIP1_C"/>
</dbReference>
<keyword evidence="2" id="KW-1185">Reference proteome</keyword>
<reference evidence="3" key="1">
    <citation type="submission" date="2025-08" db="UniProtKB">
        <authorList>
            <consortium name="RefSeq"/>
        </authorList>
    </citation>
    <scope>IDENTIFICATION</scope>
</reference>
<dbReference type="OrthoDB" id="410807at2759"/>
<dbReference type="RefSeq" id="XP_030634139.1">
    <property type="nucleotide sequence ID" value="XM_030778279.1"/>
</dbReference>
<dbReference type="Proteomes" id="UP000504632">
    <property type="component" value="Chromosome 6"/>
</dbReference>
<dbReference type="Pfam" id="PF22589">
    <property type="entry name" value="SPMIP1"/>
    <property type="match status" value="1"/>
</dbReference>
<evidence type="ECO:0000259" key="1">
    <source>
        <dbReference type="Pfam" id="PF22589"/>
    </source>
</evidence>
<dbReference type="PANTHER" id="PTHR35826">
    <property type="entry name" value="PROTEIN ATP6V1FNB-LIKE"/>
    <property type="match status" value="1"/>
</dbReference>
<organism evidence="2 3">
    <name type="scientific">Chanos chanos</name>
    <name type="common">Milkfish</name>
    <name type="synonym">Mugil chanos</name>
    <dbReference type="NCBI Taxonomy" id="29144"/>
    <lineage>
        <taxon>Eukaryota</taxon>
        <taxon>Metazoa</taxon>
        <taxon>Chordata</taxon>
        <taxon>Craniata</taxon>
        <taxon>Vertebrata</taxon>
        <taxon>Euteleostomi</taxon>
        <taxon>Actinopterygii</taxon>
        <taxon>Neopterygii</taxon>
        <taxon>Teleostei</taxon>
        <taxon>Ostariophysi</taxon>
        <taxon>Gonorynchiformes</taxon>
        <taxon>Chanidae</taxon>
        <taxon>Chanos</taxon>
    </lineage>
</organism>
<proteinExistence type="predicted"/>
<evidence type="ECO:0000313" key="2">
    <source>
        <dbReference type="Proteomes" id="UP000504632"/>
    </source>
</evidence>
<dbReference type="GeneID" id="115815322"/>